<reference evidence="3" key="1">
    <citation type="journal article" date="2014" name="Int. J. Syst. Evol. Microbiol.">
        <title>Complete genome of a new Firmicutes species belonging to the dominant human colonic microbiota ('Ruminococcus bicirculans') reveals two chromosomes and a selective capacity to utilize plant glucans.</title>
        <authorList>
            <consortium name="NISC Comparative Sequencing Program"/>
            <person name="Wegmann U."/>
            <person name="Louis P."/>
            <person name="Goesmann A."/>
            <person name="Henrissat B."/>
            <person name="Duncan S.H."/>
            <person name="Flint H.J."/>
        </authorList>
    </citation>
    <scope>NUCLEOTIDE SEQUENCE</scope>
    <source>
        <strain evidence="3">CGMCC 1.18437</strain>
    </source>
</reference>
<proteinExistence type="predicted"/>
<keyword evidence="6" id="KW-1185">Reference proteome</keyword>
<dbReference type="InterPro" id="IPR036526">
    <property type="entry name" value="C-N_Hydrolase_sf"/>
</dbReference>
<feature type="domain" description="CN hydrolase" evidence="2">
    <location>
        <begin position="7"/>
        <end position="238"/>
    </location>
</feature>
<dbReference type="EMBL" id="JACHFK010000003">
    <property type="protein sequence ID" value="MBB5376021.1"/>
    <property type="molecule type" value="Genomic_DNA"/>
</dbReference>
<dbReference type="PROSITE" id="PS50263">
    <property type="entry name" value="CN_HYDROLASE"/>
    <property type="match status" value="1"/>
</dbReference>
<evidence type="ECO:0000313" key="3">
    <source>
        <dbReference type="EMBL" id="GHF41413.1"/>
    </source>
</evidence>
<dbReference type="Proteomes" id="UP000619376">
    <property type="component" value="Unassembled WGS sequence"/>
</dbReference>
<name>A0A7W8KFF0_9DEIO</name>
<dbReference type="SUPFAM" id="SSF56317">
    <property type="entry name" value="Carbon-nitrogen hydrolase"/>
    <property type="match status" value="1"/>
</dbReference>
<evidence type="ECO:0000256" key="1">
    <source>
        <dbReference type="ARBA" id="ARBA00022801"/>
    </source>
</evidence>
<evidence type="ECO:0000313" key="4">
    <source>
        <dbReference type="EMBL" id="MBB5376021.1"/>
    </source>
</evidence>
<organism evidence="4 5">
    <name type="scientific">Deinococcus metalli</name>
    <dbReference type="NCBI Taxonomy" id="1141878"/>
    <lineage>
        <taxon>Bacteria</taxon>
        <taxon>Thermotogati</taxon>
        <taxon>Deinococcota</taxon>
        <taxon>Deinococci</taxon>
        <taxon>Deinococcales</taxon>
        <taxon>Deinococcaceae</taxon>
        <taxon>Deinococcus</taxon>
    </lineage>
</organism>
<dbReference type="AlphaFoldDB" id="A0A7W8KFF0"/>
<dbReference type="CDD" id="cd07197">
    <property type="entry name" value="nitrilase"/>
    <property type="match status" value="1"/>
</dbReference>
<evidence type="ECO:0000313" key="5">
    <source>
        <dbReference type="Proteomes" id="UP000539473"/>
    </source>
</evidence>
<accession>A0A7W8KFF0</accession>
<keyword evidence="1 4" id="KW-0378">Hydrolase</keyword>
<dbReference type="GO" id="GO:0016811">
    <property type="term" value="F:hydrolase activity, acting on carbon-nitrogen (but not peptide) bonds, in linear amides"/>
    <property type="evidence" value="ECO:0007669"/>
    <property type="project" value="TreeGrafter"/>
</dbReference>
<protein>
    <submittedName>
        <fullName evidence="3 4">Amidohydrolase</fullName>
    </submittedName>
</protein>
<dbReference type="InterPro" id="IPR050345">
    <property type="entry name" value="Aliph_Amidase/BUP"/>
</dbReference>
<dbReference type="PANTHER" id="PTHR43674:SF16">
    <property type="entry name" value="CARBON-NITROGEN FAMILY, PUTATIVE (AFU_ORTHOLOGUE AFUA_5G02350)-RELATED"/>
    <property type="match status" value="1"/>
</dbReference>
<dbReference type="RefSeq" id="WP_184110305.1">
    <property type="nucleotide sequence ID" value="NZ_BNAJ01000003.1"/>
</dbReference>
<dbReference type="Pfam" id="PF00795">
    <property type="entry name" value="CN_hydrolase"/>
    <property type="match status" value="1"/>
</dbReference>
<reference evidence="4 5" key="3">
    <citation type="submission" date="2020-08" db="EMBL/GenBank/DDBJ databases">
        <title>Genomic Encyclopedia of Type Strains, Phase IV (KMG-IV): sequencing the most valuable type-strain genomes for metagenomic binning, comparative biology and taxonomic classification.</title>
        <authorList>
            <person name="Goeker M."/>
        </authorList>
    </citation>
    <scope>NUCLEOTIDE SEQUENCE [LARGE SCALE GENOMIC DNA]</scope>
    <source>
        <strain evidence="4 5">DSM 27521</strain>
    </source>
</reference>
<dbReference type="Gene3D" id="3.60.110.10">
    <property type="entry name" value="Carbon-nitrogen hydrolase"/>
    <property type="match status" value="1"/>
</dbReference>
<evidence type="ECO:0000313" key="6">
    <source>
        <dbReference type="Proteomes" id="UP000619376"/>
    </source>
</evidence>
<dbReference type="EMBL" id="BNAJ01000003">
    <property type="protein sequence ID" value="GHF41413.1"/>
    <property type="molecule type" value="Genomic_DNA"/>
</dbReference>
<sequence length="279" mass="30880">MTSPRTLRLATAQLPVSGDARINGHNVRAAMRHAAAGGARLIHFPEGVLSGYAKNPIQDWAEVDWAVVRGELDAVTALARDLGLWVALGSAHSLTPPRWPHNSVYVISDGGEIVTRYDKRRCSYTEVTRFYTPGHAPTVFEVDGWRFGCVICVEINFPLLFIEYDRLGVDAVLLSTYPVDSIFLVKARAYAAIHNVWISVSSVTETDHLFRSGVIDPRGEIVAEVPGAHGVVIHTLDRAAPELDIALTKARPWRASVETDPRYDTRKLDDPRSTDRTCR</sequence>
<dbReference type="InterPro" id="IPR003010">
    <property type="entry name" value="C-N_Hydrolase"/>
</dbReference>
<comment type="caution">
    <text evidence="4">The sequence shown here is derived from an EMBL/GenBank/DDBJ whole genome shotgun (WGS) entry which is preliminary data.</text>
</comment>
<dbReference type="PANTHER" id="PTHR43674">
    <property type="entry name" value="NITRILASE C965.09-RELATED"/>
    <property type="match status" value="1"/>
</dbReference>
<gene>
    <name evidence="3" type="ORF">GCM10017781_17620</name>
    <name evidence="4" type="ORF">HNQ07_001478</name>
</gene>
<reference evidence="3" key="4">
    <citation type="submission" date="2024-05" db="EMBL/GenBank/DDBJ databases">
        <authorList>
            <person name="Sun Q."/>
            <person name="Zhou Y."/>
        </authorList>
    </citation>
    <scope>NUCLEOTIDE SEQUENCE</scope>
    <source>
        <strain evidence="3">CGMCC 1.18437</strain>
    </source>
</reference>
<evidence type="ECO:0000259" key="2">
    <source>
        <dbReference type="PROSITE" id="PS50263"/>
    </source>
</evidence>
<dbReference type="Proteomes" id="UP000539473">
    <property type="component" value="Unassembled WGS sequence"/>
</dbReference>
<reference evidence="6" key="2">
    <citation type="journal article" date="2019" name="Int. J. Syst. Evol. Microbiol.">
        <title>The Global Catalogue of Microorganisms (GCM) 10K type strain sequencing project: providing services to taxonomists for standard genome sequencing and annotation.</title>
        <authorList>
            <consortium name="The Broad Institute Genomics Platform"/>
            <consortium name="The Broad Institute Genome Sequencing Center for Infectious Disease"/>
            <person name="Wu L."/>
            <person name="Ma J."/>
        </authorList>
    </citation>
    <scope>NUCLEOTIDE SEQUENCE [LARGE SCALE GENOMIC DNA]</scope>
    <source>
        <strain evidence="6">CGMCC 1.18437</strain>
    </source>
</reference>